<feature type="region of interest" description="Disordered" evidence="1">
    <location>
        <begin position="242"/>
        <end position="262"/>
    </location>
</feature>
<comment type="caution">
    <text evidence="2">The sequence shown here is derived from an EMBL/GenBank/DDBJ whole genome shotgun (WGS) entry which is preliminary data.</text>
</comment>
<reference evidence="2 3" key="1">
    <citation type="submission" date="2015-11" db="EMBL/GenBank/DDBJ databases">
        <title>Genomic analysis of 38 Legionella species identifies large and diverse effector repertoires.</title>
        <authorList>
            <person name="Burstein D."/>
            <person name="Amaro F."/>
            <person name="Zusman T."/>
            <person name="Lifshitz Z."/>
            <person name="Cohen O."/>
            <person name="Gilbert J.A."/>
            <person name="Pupko T."/>
            <person name="Shuman H.A."/>
            <person name="Segal G."/>
        </authorList>
    </citation>
    <scope>NUCLEOTIDE SEQUENCE [LARGE SCALE GENOMIC DNA]</scope>
    <source>
        <strain evidence="2 3">BL-540</strain>
    </source>
</reference>
<gene>
    <name evidence="2" type="ORF">Ljor_0053</name>
</gene>
<dbReference type="PANTHER" id="PTHR43845:SF1">
    <property type="entry name" value="BLR5969 PROTEIN"/>
    <property type="match status" value="1"/>
</dbReference>
<evidence type="ECO:0000256" key="1">
    <source>
        <dbReference type="SAM" id="MobiDB-lite"/>
    </source>
</evidence>
<dbReference type="EMBL" id="LNYJ01000002">
    <property type="protein sequence ID" value="KTD19087.1"/>
    <property type="molecule type" value="Genomic_DNA"/>
</dbReference>
<evidence type="ECO:0000313" key="3">
    <source>
        <dbReference type="Proteomes" id="UP000055035"/>
    </source>
</evidence>
<sequence length="768" mass="86950">MAIHKIKSAVIVFNHPEYGERLLFQQGQTNPRNELGKNGVTVHHWPASMFYRTIKIEANQILENGQQRKTVFVVNRSSLIKYIGGHASANDSDSKLIRILNNKLWKSELNNPTLEDKERQNTAGEHLRHAGQHNQRRINLWTDPIADSFKGNFLSWLYQVTIRSSFLIKVRFFFFGKEKNIFETGEILAKSRYHQTYAKVPAYRQHLKTFNGRAVDASYGDVPVTSKGIYIKVQEHDSDLHWQGKYPEKGKTDTSTGTTGKPTTWVRSERELDTVKKSLALAAKIQFGNRKLNYVNAFALGPWATGLTTYELMRETGSVFATGPDKEKILDELVRITKYEKHQLELAVNNLQRANPGISEEGGRIITEIIDNTLKALLKNRDLKLADALDAQIAALSSHRAKAFMNRYKAKVRAIAETLNKEKSQIIIAGYPPFLKDLAAYIQDKGYSLADFSAIAVVGGQPISEAMRDLLIQDGFNQIYSSYGASDLDINLGVETEYEITVRKAIEQNPGLARELYGPNKGLPMVFHYDPWNYHVECLDEGKDEAHADDKDSLIFTATRNDRSSPRIRYDLGDKGRIYASSDVQALLAKYGIFQKPKTNLPLIFVWGRDSTVVFNGANLAFTELERAVTDIDTESKILKKAFYSYIDERTGEDKLEIWLELNDGIEMEDHEMNDYSQALFTKLVGLNQDFRYQLESLEEGTPLPIIRFFKRGASPISEAGGHRKQVLVFQKENLPEGFLMPGEDLCQAVGINMNDTILHPQPNGLVL</sequence>
<accession>A0A0W0VG78</accession>
<dbReference type="RefSeq" id="WP_058469650.1">
    <property type="nucleotide sequence ID" value="NZ_CAAAIC010000014.1"/>
</dbReference>
<keyword evidence="3" id="KW-1185">Reference proteome</keyword>
<name>A0A0W0VG78_9GAMM</name>
<dbReference type="InterPro" id="IPR042099">
    <property type="entry name" value="ANL_N_sf"/>
</dbReference>
<dbReference type="PANTHER" id="PTHR43845">
    <property type="entry name" value="BLR5969 PROTEIN"/>
    <property type="match status" value="1"/>
</dbReference>
<dbReference type="PATRIC" id="fig|456.5.peg.61"/>
<protein>
    <submittedName>
        <fullName evidence="2">Uncharacterized protein</fullName>
    </submittedName>
</protein>
<proteinExistence type="predicted"/>
<dbReference type="OrthoDB" id="568480at2"/>
<feature type="compositionally biased region" description="Low complexity" evidence="1">
    <location>
        <begin position="253"/>
        <end position="262"/>
    </location>
</feature>
<feature type="compositionally biased region" description="Basic and acidic residues" evidence="1">
    <location>
        <begin position="242"/>
        <end position="252"/>
    </location>
</feature>
<dbReference type="STRING" id="456.Ljor_0053"/>
<evidence type="ECO:0000313" key="2">
    <source>
        <dbReference type="EMBL" id="KTD19087.1"/>
    </source>
</evidence>
<dbReference type="AlphaFoldDB" id="A0A0W0VG78"/>
<organism evidence="2 3">
    <name type="scientific">Legionella jordanis</name>
    <dbReference type="NCBI Taxonomy" id="456"/>
    <lineage>
        <taxon>Bacteria</taxon>
        <taxon>Pseudomonadati</taxon>
        <taxon>Pseudomonadota</taxon>
        <taxon>Gammaproteobacteria</taxon>
        <taxon>Legionellales</taxon>
        <taxon>Legionellaceae</taxon>
        <taxon>Legionella</taxon>
    </lineage>
</organism>
<dbReference type="Proteomes" id="UP000055035">
    <property type="component" value="Unassembled WGS sequence"/>
</dbReference>
<dbReference type="Gene3D" id="3.40.50.12780">
    <property type="entry name" value="N-terminal domain of ligase-like"/>
    <property type="match status" value="2"/>
</dbReference>